<keyword evidence="9" id="KW-0498">Mitosis</keyword>
<organism evidence="20 21">
    <name type="scientific">Fusarium poae</name>
    <dbReference type="NCBI Taxonomy" id="36050"/>
    <lineage>
        <taxon>Eukaryota</taxon>
        <taxon>Fungi</taxon>
        <taxon>Dikarya</taxon>
        <taxon>Ascomycota</taxon>
        <taxon>Pezizomycotina</taxon>
        <taxon>Sordariomycetes</taxon>
        <taxon>Hypocreomycetidae</taxon>
        <taxon>Hypocreales</taxon>
        <taxon>Nectriaceae</taxon>
        <taxon>Fusarium</taxon>
    </lineage>
</organism>
<evidence type="ECO:0000256" key="12">
    <source>
        <dbReference type="ARBA" id="ARBA00023054"/>
    </source>
</evidence>
<evidence type="ECO:0000256" key="7">
    <source>
        <dbReference type="ARBA" id="ARBA00022618"/>
    </source>
</evidence>
<evidence type="ECO:0000256" key="17">
    <source>
        <dbReference type="ARBA" id="ARBA00044152"/>
    </source>
</evidence>
<evidence type="ECO:0000256" key="3">
    <source>
        <dbReference type="ARBA" id="ARBA00004629"/>
    </source>
</evidence>
<evidence type="ECO:0000256" key="13">
    <source>
        <dbReference type="ARBA" id="ARBA00023212"/>
    </source>
</evidence>
<comment type="similarity">
    <text evidence="4">Belongs to the DASH complex DUO1 family.</text>
</comment>
<dbReference type="GO" id="GO:0000278">
    <property type="term" value="P:mitotic cell cycle"/>
    <property type="evidence" value="ECO:0007669"/>
    <property type="project" value="InterPro"/>
</dbReference>
<evidence type="ECO:0000256" key="15">
    <source>
        <dbReference type="ARBA" id="ARBA00023306"/>
    </source>
</evidence>
<evidence type="ECO:0000256" key="8">
    <source>
        <dbReference type="ARBA" id="ARBA00022701"/>
    </source>
</evidence>
<dbReference type="GO" id="GO:0042729">
    <property type="term" value="C:DASH complex"/>
    <property type="evidence" value="ECO:0007669"/>
    <property type="project" value="InterPro"/>
</dbReference>
<evidence type="ECO:0000256" key="11">
    <source>
        <dbReference type="ARBA" id="ARBA00022838"/>
    </source>
</evidence>
<dbReference type="Pfam" id="PF08651">
    <property type="entry name" value="DASH_Duo1"/>
    <property type="match status" value="1"/>
</dbReference>
<protein>
    <recommendedName>
        <fullName evidence="17">DASH complex subunit DUO1</fullName>
    </recommendedName>
    <alternativeName>
        <fullName evidence="18">Outer kinetochore protein DUO1</fullName>
    </alternativeName>
</protein>
<feature type="compositionally biased region" description="Polar residues" evidence="19">
    <location>
        <begin position="72"/>
        <end position="81"/>
    </location>
</feature>
<keyword evidence="21" id="KW-1185">Reference proteome</keyword>
<evidence type="ECO:0000256" key="2">
    <source>
        <dbReference type="ARBA" id="ARBA00004186"/>
    </source>
</evidence>
<dbReference type="GO" id="GO:0007059">
    <property type="term" value="P:chromosome segregation"/>
    <property type="evidence" value="ECO:0007669"/>
    <property type="project" value="UniProtKB-KW"/>
</dbReference>
<keyword evidence="8" id="KW-0493">Microtubule</keyword>
<dbReference type="AlphaFoldDB" id="A0A1B8AGC7"/>
<dbReference type="GO" id="GO:0051301">
    <property type="term" value="P:cell division"/>
    <property type="evidence" value="ECO:0007669"/>
    <property type="project" value="UniProtKB-KW"/>
</dbReference>
<dbReference type="Proteomes" id="UP000091967">
    <property type="component" value="Unassembled WGS sequence"/>
</dbReference>
<feature type="region of interest" description="Disordered" evidence="19">
    <location>
        <begin position="72"/>
        <end position="110"/>
    </location>
</feature>
<evidence type="ECO:0000256" key="6">
    <source>
        <dbReference type="ARBA" id="ARBA00022490"/>
    </source>
</evidence>
<keyword evidence="15" id="KW-0131">Cell cycle</keyword>
<evidence type="ECO:0000256" key="16">
    <source>
        <dbReference type="ARBA" id="ARBA00023328"/>
    </source>
</evidence>
<dbReference type="STRING" id="36050.A0A1B8AGC7"/>
<keyword evidence="7" id="KW-0132">Cell division</keyword>
<keyword evidence="13" id="KW-0206">Cytoskeleton</keyword>
<proteinExistence type="inferred from homology"/>
<evidence type="ECO:0000256" key="19">
    <source>
        <dbReference type="SAM" id="MobiDB-lite"/>
    </source>
</evidence>
<gene>
    <name evidence="20" type="ORF">FPOA_11269</name>
</gene>
<evidence type="ECO:0000256" key="10">
    <source>
        <dbReference type="ARBA" id="ARBA00022829"/>
    </source>
</evidence>
<dbReference type="GO" id="GO:0072686">
    <property type="term" value="C:mitotic spindle"/>
    <property type="evidence" value="ECO:0007669"/>
    <property type="project" value="InterPro"/>
</dbReference>
<evidence type="ECO:0000256" key="18">
    <source>
        <dbReference type="ARBA" id="ARBA00044358"/>
    </source>
</evidence>
<dbReference type="EMBL" id="LYXU01000004">
    <property type="protein sequence ID" value="OBS19543.1"/>
    <property type="molecule type" value="Genomic_DNA"/>
</dbReference>
<name>A0A1B8AGC7_FUSPO</name>
<evidence type="ECO:0000256" key="1">
    <source>
        <dbReference type="ARBA" id="ARBA00004123"/>
    </source>
</evidence>
<keyword evidence="11" id="KW-0995">Kinetochore</keyword>
<keyword evidence="16" id="KW-0137">Centromere</keyword>
<reference evidence="20 21" key="1">
    <citation type="submission" date="2016-06" db="EMBL/GenBank/DDBJ databases">
        <title>Living apart together: crosstalk between the core and supernumerary genomes in a fungal plant pathogen.</title>
        <authorList>
            <person name="Vanheule A."/>
            <person name="Audenaert K."/>
            <person name="Warris S."/>
            <person name="Van De Geest H."/>
            <person name="Schijlen E."/>
            <person name="Hofte M."/>
            <person name="De Saeger S."/>
            <person name="Haesaert G."/>
            <person name="Waalwijk C."/>
            <person name="Van Der Lee T."/>
        </authorList>
    </citation>
    <scope>NUCLEOTIDE SEQUENCE [LARGE SCALE GENOMIC DNA]</scope>
    <source>
        <strain evidence="20 21">2516</strain>
    </source>
</reference>
<evidence type="ECO:0000256" key="5">
    <source>
        <dbReference type="ARBA" id="ARBA00022454"/>
    </source>
</evidence>
<evidence type="ECO:0000313" key="20">
    <source>
        <dbReference type="EMBL" id="OBS19543.1"/>
    </source>
</evidence>
<dbReference type="OMA" id="QWQGASQ"/>
<keyword evidence="6" id="KW-0963">Cytoplasm</keyword>
<comment type="caution">
    <text evidence="20">The sequence shown here is derived from an EMBL/GenBank/DDBJ whole genome shotgun (WGS) entry which is preliminary data.</text>
</comment>
<evidence type="ECO:0000256" key="4">
    <source>
        <dbReference type="ARBA" id="ARBA00005366"/>
    </source>
</evidence>
<evidence type="ECO:0000256" key="9">
    <source>
        <dbReference type="ARBA" id="ARBA00022776"/>
    </source>
</evidence>
<keyword evidence="10" id="KW-0159">Chromosome partition</keyword>
<dbReference type="GO" id="GO:0005874">
    <property type="term" value="C:microtubule"/>
    <property type="evidence" value="ECO:0007669"/>
    <property type="project" value="UniProtKB-KW"/>
</dbReference>
<feature type="compositionally biased region" description="Basic and acidic residues" evidence="19">
    <location>
        <begin position="200"/>
        <end position="227"/>
    </location>
</feature>
<comment type="subcellular location">
    <subcellularLocation>
        <location evidence="3">Chromosome</location>
        <location evidence="3">Centromere</location>
        <location evidence="3">Kinetochore</location>
    </subcellularLocation>
    <subcellularLocation>
        <location evidence="2">Cytoplasm</location>
        <location evidence="2">Cytoskeleton</location>
        <location evidence="2">Spindle</location>
    </subcellularLocation>
    <subcellularLocation>
        <location evidence="1">Nucleus</location>
    </subcellularLocation>
</comment>
<keyword evidence="5" id="KW-0158">Chromosome</keyword>
<evidence type="ECO:0000256" key="14">
    <source>
        <dbReference type="ARBA" id="ARBA00023242"/>
    </source>
</evidence>
<dbReference type="PANTHER" id="PTHR28216">
    <property type="entry name" value="DASH COMPLEX SUBUNIT DUO1"/>
    <property type="match status" value="1"/>
</dbReference>
<keyword evidence="14" id="KW-0539">Nucleus</keyword>
<accession>A0A1B8AGC7</accession>
<feature type="compositionally biased region" description="Low complexity" evidence="19">
    <location>
        <begin position="246"/>
        <end position="271"/>
    </location>
</feature>
<evidence type="ECO:0000313" key="21">
    <source>
        <dbReference type="Proteomes" id="UP000091967"/>
    </source>
</evidence>
<sequence>MVTHYYQVNKRRSALHAPLRFLHEFRNAYYPKQTTLLRPQTGASIEAIQQTGPASIPQLLAIMADNTTEFTESNIWESPSQGDGPPTSRPRTPRTPKTPKTPIQERPEPLDLEAALRKELEGVRNINESIEGVISTLERAGGNMNTVLSTVNNASVLLNTWTRILSQTEHNQRLILDPGWKGATEDMAEQEAEAIQKQQAAERKAAEEEERREQLRQRREEEEERRRLAASAPARGTRGTRGTRGVRGTTRARGTARAGSSTATSASRTSSIPSRGTSNIGRGFGARRARGT</sequence>
<dbReference type="InterPro" id="IPR013960">
    <property type="entry name" value="DASH_Duo1"/>
</dbReference>
<feature type="region of interest" description="Disordered" evidence="19">
    <location>
        <begin position="186"/>
        <end position="292"/>
    </location>
</feature>
<keyword evidence="12" id="KW-0175">Coiled coil</keyword>
<dbReference type="PANTHER" id="PTHR28216:SF1">
    <property type="entry name" value="DASH COMPLEX SUBUNIT DUO1"/>
    <property type="match status" value="1"/>
</dbReference>